<dbReference type="AlphaFoldDB" id="D8TFB6"/>
<dbReference type="Gramene" id="EFJ04651">
    <property type="protein sequence ID" value="EFJ04651"/>
    <property type="gene ID" value="SELMODRAFT_432217"/>
</dbReference>
<reference evidence="2 3" key="1">
    <citation type="journal article" date="2011" name="Science">
        <title>The Selaginella genome identifies genetic changes associated with the evolution of vascular plants.</title>
        <authorList>
            <person name="Banks J.A."/>
            <person name="Nishiyama T."/>
            <person name="Hasebe M."/>
            <person name="Bowman J.L."/>
            <person name="Gribskov M."/>
            <person name="dePamphilis C."/>
            <person name="Albert V.A."/>
            <person name="Aono N."/>
            <person name="Aoyama T."/>
            <person name="Ambrose B.A."/>
            <person name="Ashton N.W."/>
            <person name="Axtell M.J."/>
            <person name="Barker E."/>
            <person name="Barker M.S."/>
            <person name="Bennetzen J.L."/>
            <person name="Bonawitz N.D."/>
            <person name="Chapple C."/>
            <person name="Cheng C."/>
            <person name="Correa L.G."/>
            <person name="Dacre M."/>
            <person name="DeBarry J."/>
            <person name="Dreyer I."/>
            <person name="Elias M."/>
            <person name="Engstrom E.M."/>
            <person name="Estelle M."/>
            <person name="Feng L."/>
            <person name="Finet C."/>
            <person name="Floyd S.K."/>
            <person name="Frommer W.B."/>
            <person name="Fujita T."/>
            <person name="Gramzow L."/>
            <person name="Gutensohn M."/>
            <person name="Harholt J."/>
            <person name="Hattori M."/>
            <person name="Heyl A."/>
            <person name="Hirai T."/>
            <person name="Hiwatashi Y."/>
            <person name="Ishikawa M."/>
            <person name="Iwata M."/>
            <person name="Karol K.G."/>
            <person name="Koehler B."/>
            <person name="Kolukisaoglu U."/>
            <person name="Kubo M."/>
            <person name="Kurata T."/>
            <person name="Lalonde S."/>
            <person name="Li K."/>
            <person name="Li Y."/>
            <person name="Litt A."/>
            <person name="Lyons E."/>
            <person name="Manning G."/>
            <person name="Maruyama T."/>
            <person name="Michael T.P."/>
            <person name="Mikami K."/>
            <person name="Miyazaki S."/>
            <person name="Morinaga S."/>
            <person name="Murata T."/>
            <person name="Mueller-Roeber B."/>
            <person name="Nelson D.R."/>
            <person name="Obara M."/>
            <person name="Oguri Y."/>
            <person name="Olmstead R.G."/>
            <person name="Onodera N."/>
            <person name="Petersen B.L."/>
            <person name="Pils B."/>
            <person name="Prigge M."/>
            <person name="Rensing S.A."/>
            <person name="Riano-Pachon D.M."/>
            <person name="Roberts A.W."/>
            <person name="Sato Y."/>
            <person name="Scheller H.V."/>
            <person name="Schulz B."/>
            <person name="Schulz C."/>
            <person name="Shakirov E.V."/>
            <person name="Shibagaki N."/>
            <person name="Shinohara N."/>
            <person name="Shippen D.E."/>
            <person name="Soerensen I."/>
            <person name="Sotooka R."/>
            <person name="Sugimoto N."/>
            <person name="Sugita M."/>
            <person name="Sumikawa N."/>
            <person name="Tanurdzic M."/>
            <person name="Theissen G."/>
            <person name="Ulvskov P."/>
            <person name="Wakazuki S."/>
            <person name="Weng J.K."/>
            <person name="Willats W.W."/>
            <person name="Wipf D."/>
            <person name="Wolf P.G."/>
            <person name="Yang L."/>
            <person name="Zimmer A.D."/>
            <person name="Zhu Q."/>
            <person name="Mitros T."/>
            <person name="Hellsten U."/>
            <person name="Loque D."/>
            <person name="Otillar R."/>
            <person name="Salamov A."/>
            <person name="Schmutz J."/>
            <person name="Shapiro H."/>
            <person name="Lindquist E."/>
            <person name="Lucas S."/>
            <person name="Rokhsar D."/>
            <person name="Grigoriev I.V."/>
        </authorList>
    </citation>
    <scope>NUCLEOTIDE SEQUENCE [LARGE SCALE GENOMIC DNA]</scope>
</reference>
<gene>
    <name evidence="2" type="ORF">SELMODRAFT_432217</name>
</gene>
<evidence type="ECO:0000313" key="2">
    <source>
        <dbReference type="EMBL" id="EFJ04651.1"/>
    </source>
</evidence>
<sequence length="106" mass="12107">MLKVMHKFGIPPHRVKVYIVTTSELYPAAGYQNWRKSRNLVLRDERILRRLVGITQYVLDSGVSRSRKSIILDEETAELPKPQSEHTSVIPNVFGTPLPVAQQSPR</sequence>
<evidence type="ECO:0000313" key="3">
    <source>
        <dbReference type="Proteomes" id="UP000001514"/>
    </source>
</evidence>
<dbReference type="HOGENOM" id="CLU_2227857_0_0_1"/>
<feature type="region of interest" description="Disordered" evidence="1">
    <location>
        <begin position="77"/>
        <end position="106"/>
    </location>
</feature>
<evidence type="ECO:0000256" key="1">
    <source>
        <dbReference type="SAM" id="MobiDB-lite"/>
    </source>
</evidence>
<protein>
    <submittedName>
        <fullName evidence="2">Uncharacterized protein</fullName>
    </submittedName>
</protein>
<proteinExistence type="predicted"/>
<dbReference type="KEGG" id="smo:SELMODRAFT_432217"/>
<dbReference type="Proteomes" id="UP000001514">
    <property type="component" value="Unassembled WGS sequence"/>
</dbReference>
<dbReference type="InParanoid" id="D8TFB6"/>
<keyword evidence="3" id="KW-1185">Reference proteome</keyword>
<name>D8TFB6_SELML</name>
<accession>D8TFB6</accession>
<dbReference type="EMBL" id="GL377774">
    <property type="protein sequence ID" value="EFJ04651.1"/>
    <property type="molecule type" value="Genomic_DNA"/>
</dbReference>
<organism evidence="3">
    <name type="scientific">Selaginella moellendorffii</name>
    <name type="common">Spikemoss</name>
    <dbReference type="NCBI Taxonomy" id="88036"/>
    <lineage>
        <taxon>Eukaryota</taxon>
        <taxon>Viridiplantae</taxon>
        <taxon>Streptophyta</taxon>
        <taxon>Embryophyta</taxon>
        <taxon>Tracheophyta</taxon>
        <taxon>Lycopodiopsida</taxon>
        <taxon>Selaginellales</taxon>
        <taxon>Selaginellaceae</taxon>
        <taxon>Selaginella</taxon>
    </lineage>
</organism>